<comment type="caution">
    <text evidence="16">The sequence shown here is derived from an EMBL/GenBank/DDBJ whole genome shotgun (WGS) entry which is preliminary data.</text>
</comment>
<dbReference type="InterPro" id="IPR014031">
    <property type="entry name" value="Ketoacyl_synth_C"/>
</dbReference>
<dbReference type="InterPro" id="IPR014030">
    <property type="entry name" value="Ketoacyl_synth_N"/>
</dbReference>
<evidence type="ECO:0000256" key="9">
    <source>
        <dbReference type="ARBA" id="ARBA00022989"/>
    </source>
</evidence>
<dbReference type="PANTHER" id="PTHR11712">
    <property type="entry name" value="POLYKETIDE SYNTHASE-RELATED"/>
    <property type="match status" value="1"/>
</dbReference>
<comment type="subcellular location">
    <subcellularLocation>
        <location evidence="1">Cell inner membrane</location>
    </subcellularLocation>
</comment>
<evidence type="ECO:0000256" key="8">
    <source>
        <dbReference type="ARBA" id="ARBA00022692"/>
    </source>
</evidence>
<dbReference type="InterPro" id="IPR020841">
    <property type="entry name" value="PKS_Beta-ketoAc_synthase_dom"/>
</dbReference>
<dbReference type="PROSITE" id="PS52004">
    <property type="entry name" value="KS3_2"/>
    <property type="match status" value="1"/>
</dbReference>
<evidence type="ECO:0000256" key="14">
    <source>
        <dbReference type="RuleBase" id="RU003694"/>
    </source>
</evidence>
<keyword evidence="4" id="KW-0536">Nodulation</keyword>
<dbReference type="InterPro" id="IPR000794">
    <property type="entry name" value="Beta-ketoacyl_synthase"/>
</dbReference>
<keyword evidence="7 14" id="KW-0808">Transferase</keyword>
<dbReference type="OrthoDB" id="9808669at2"/>
<evidence type="ECO:0000259" key="15">
    <source>
        <dbReference type="PROSITE" id="PS52004"/>
    </source>
</evidence>
<organism evidence="16 17">
    <name type="scientific">Thiogranum longum</name>
    <dbReference type="NCBI Taxonomy" id="1537524"/>
    <lineage>
        <taxon>Bacteria</taxon>
        <taxon>Pseudomonadati</taxon>
        <taxon>Pseudomonadota</taxon>
        <taxon>Gammaproteobacteria</taxon>
        <taxon>Chromatiales</taxon>
        <taxon>Ectothiorhodospiraceae</taxon>
        <taxon>Thiogranum</taxon>
    </lineage>
</organism>
<protein>
    <recommendedName>
        <fullName evidence="12">Nodulation protein E</fullName>
    </recommendedName>
    <alternativeName>
        <fullName evidence="13">Host-specificity of nodulation protein B</fullName>
    </alternativeName>
</protein>
<accession>A0A4R1HDZ4</accession>
<keyword evidence="17" id="KW-1185">Reference proteome</keyword>
<dbReference type="InterPro" id="IPR016039">
    <property type="entry name" value="Thiolase-like"/>
</dbReference>
<dbReference type="NCBIfam" id="NF005589">
    <property type="entry name" value="PRK07314.1"/>
    <property type="match status" value="1"/>
</dbReference>
<evidence type="ECO:0000256" key="13">
    <source>
        <dbReference type="ARBA" id="ARBA00041756"/>
    </source>
</evidence>
<dbReference type="UniPathway" id="UPA00094"/>
<evidence type="ECO:0000256" key="3">
    <source>
        <dbReference type="ARBA" id="ARBA00008467"/>
    </source>
</evidence>
<keyword evidence="8" id="KW-0812">Transmembrane</keyword>
<keyword evidence="5" id="KW-1003">Cell membrane</keyword>
<dbReference type="GO" id="GO:0006633">
    <property type="term" value="P:fatty acid biosynthetic process"/>
    <property type="evidence" value="ECO:0007669"/>
    <property type="project" value="UniProtKB-UniPathway"/>
</dbReference>
<evidence type="ECO:0000256" key="10">
    <source>
        <dbReference type="ARBA" id="ARBA00023136"/>
    </source>
</evidence>
<gene>
    <name evidence="16" type="ORF">DFR30_2229</name>
</gene>
<dbReference type="Pfam" id="PF02801">
    <property type="entry name" value="Ketoacyl-synt_C"/>
    <property type="match status" value="1"/>
</dbReference>
<feature type="domain" description="Ketosynthase family 3 (KS3)" evidence="15">
    <location>
        <begin position="2"/>
        <end position="401"/>
    </location>
</feature>
<evidence type="ECO:0000256" key="6">
    <source>
        <dbReference type="ARBA" id="ARBA00022519"/>
    </source>
</evidence>
<evidence type="ECO:0000256" key="12">
    <source>
        <dbReference type="ARBA" id="ARBA00039445"/>
    </source>
</evidence>
<proteinExistence type="inferred from homology"/>
<evidence type="ECO:0000256" key="11">
    <source>
        <dbReference type="ARBA" id="ARBA00037576"/>
    </source>
</evidence>
<keyword evidence="6" id="KW-0997">Cell inner membrane</keyword>
<dbReference type="EMBL" id="SMFX01000001">
    <property type="protein sequence ID" value="TCK18941.1"/>
    <property type="molecule type" value="Genomic_DNA"/>
</dbReference>
<evidence type="ECO:0000313" key="16">
    <source>
        <dbReference type="EMBL" id="TCK18941.1"/>
    </source>
</evidence>
<dbReference type="InterPro" id="IPR018201">
    <property type="entry name" value="Ketoacyl_synth_AS"/>
</dbReference>
<dbReference type="PROSITE" id="PS00606">
    <property type="entry name" value="KS3_1"/>
    <property type="match status" value="1"/>
</dbReference>
<reference evidence="16 17" key="1">
    <citation type="submission" date="2019-03" db="EMBL/GenBank/DDBJ databases">
        <title>Genomic Encyclopedia of Type Strains, Phase IV (KMG-IV): sequencing the most valuable type-strain genomes for metagenomic binning, comparative biology and taxonomic classification.</title>
        <authorList>
            <person name="Goeker M."/>
        </authorList>
    </citation>
    <scope>NUCLEOTIDE SEQUENCE [LARGE SCALE GENOMIC DNA]</scope>
    <source>
        <strain evidence="16 17">DSM 19610</strain>
    </source>
</reference>
<dbReference type="GO" id="GO:0004315">
    <property type="term" value="F:3-oxoacyl-[acyl-carrier-protein] synthase activity"/>
    <property type="evidence" value="ECO:0007669"/>
    <property type="project" value="InterPro"/>
</dbReference>
<comment type="pathway">
    <text evidence="2">Lipid metabolism; fatty acid biosynthesis.</text>
</comment>
<dbReference type="AlphaFoldDB" id="A0A4R1HDZ4"/>
<dbReference type="Pfam" id="PF00109">
    <property type="entry name" value="ketoacyl-synt"/>
    <property type="match status" value="1"/>
</dbReference>
<evidence type="ECO:0000256" key="4">
    <source>
        <dbReference type="ARBA" id="ARBA00022458"/>
    </source>
</evidence>
<dbReference type="CDD" id="cd00834">
    <property type="entry name" value="KAS_I_II"/>
    <property type="match status" value="1"/>
</dbReference>
<evidence type="ECO:0000256" key="7">
    <source>
        <dbReference type="ARBA" id="ARBA00022679"/>
    </source>
</evidence>
<dbReference type="PANTHER" id="PTHR11712:SF352">
    <property type="entry name" value="3-OXOACYL-[ACYL-CARRIER-PROTEIN] SYNTHASE"/>
    <property type="match status" value="1"/>
</dbReference>
<sequence>MQQRVAITGLGAISGPGTTTKQFWQALVSGTSSIAPLGSLAEGSRISIGAIVNNYAPETYFPPDKLPLLDRFSQFAVIAATEALADAGLEPHSNATRHAAAIIGTGCGGKQTDEETYLQLYKKGQPRAHPMTIPKGMPSAAACQVSMNLGIGGPVFSVASACASGAHAIIQASLMIQAGIVDVAVAGGTDTPFTYGLLKSWEALRVVSSDTCRPFSANRSGMVLGEGAGMLVLESESHARKRNARIYAELAGFGMTSDAAHITRPDVNGIISAMQKALESTETSAESVAYVNAHGTGTAANDKTETEALHKTFGAHAHSLAVSSTKSMHGHALGASSALELVATTLAIHHQVAPPTANFTEADEDCDLDYIPNKARPMQINTALSNAFAFGGLNAVTVLKKPDF</sequence>
<dbReference type="SUPFAM" id="SSF53901">
    <property type="entry name" value="Thiolase-like"/>
    <property type="match status" value="2"/>
</dbReference>
<dbReference type="Gene3D" id="3.40.47.10">
    <property type="match status" value="2"/>
</dbReference>
<comment type="similarity">
    <text evidence="3 14">Belongs to the thiolase-like superfamily. Beta-ketoacyl-ACP synthases family.</text>
</comment>
<dbReference type="SMART" id="SM00825">
    <property type="entry name" value="PKS_KS"/>
    <property type="match status" value="1"/>
</dbReference>
<evidence type="ECO:0000256" key="2">
    <source>
        <dbReference type="ARBA" id="ARBA00005194"/>
    </source>
</evidence>
<dbReference type="Proteomes" id="UP000295707">
    <property type="component" value="Unassembled WGS sequence"/>
</dbReference>
<evidence type="ECO:0000256" key="5">
    <source>
        <dbReference type="ARBA" id="ARBA00022475"/>
    </source>
</evidence>
<dbReference type="RefSeq" id="WP_132973176.1">
    <property type="nucleotide sequence ID" value="NZ_SMFX01000001.1"/>
</dbReference>
<comment type="function">
    <text evidence="11">Proposed to synthesize NOD factor fatty acyl chain. Involved in the synthesis of a highly unsaturated fatty acid moiety, which forms part of a lipo-oligosaccharide that is responsible for host specificity.</text>
</comment>
<keyword evidence="9" id="KW-1133">Transmembrane helix</keyword>
<evidence type="ECO:0000313" key="17">
    <source>
        <dbReference type="Proteomes" id="UP000295707"/>
    </source>
</evidence>
<evidence type="ECO:0000256" key="1">
    <source>
        <dbReference type="ARBA" id="ARBA00004533"/>
    </source>
</evidence>
<dbReference type="GO" id="GO:0005886">
    <property type="term" value="C:plasma membrane"/>
    <property type="evidence" value="ECO:0007669"/>
    <property type="project" value="UniProtKB-SubCell"/>
</dbReference>
<keyword evidence="10" id="KW-0472">Membrane</keyword>
<name>A0A4R1HDZ4_9GAMM</name>